<evidence type="ECO:0000259" key="11">
    <source>
        <dbReference type="SMART" id="SM00199"/>
    </source>
</evidence>
<accession>A0A6J3DIY3</accession>
<gene>
    <name evidence="13" type="primary">LOC116493892</name>
</gene>
<evidence type="ECO:0000256" key="1">
    <source>
        <dbReference type="ARBA" id="ARBA00004613"/>
    </source>
</evidence>
<keyword evidence="7" id="KW-1015">Disulfide bond</keyword>
<dbReference type="PANTHER" id="PTHR12015">
    <property type="entry name" value="SMALL INDUCIBLE CYTOKINE A"/>
    <property type="match status" value="1"/>
</dbReference>
<evidence type="ECO:0000256" key="9">
    <source>
        <dbReference type="ARBA" id="ARBA00046039"/>
    </source>
</evidence>
<dbReference type="GO" id="GO:0005615">
    <property type="term" value="C:extracellular space"/>
    <property type="evidence" value="ECO:0007669"/>
    <property type="project" value="UniProtKB-KW"/>
</dbReference>
<dbReference type="FunFam" id="2.40.50.40:FF:000002">
    <property type="entry name" value="C-C motif chemokine"/>
    <property type="match status" value="1"/>
</dbReference>
<organism evidence="12 13">
    <name type="scientific">Aythya fuligula</name>
    <name type="common">Tufted duck</name>
    <name type="synonym">Anas fuligula</name>
    <dbReference type="NCBI Taxonomy" id="219594"/>
    <lineage>
        <taxon>Eukaryota</taxon>
        <taxon>Metazoa</taxon>
        <taxon>Chordata</taxon>
        <taxon>Craniata</taxon>
        <taxon>Vertebrata</taxon>
        <taxon>Euteleostomi</taxon>
        <taxon>Archelosauria</taxon>
        <taxon>Archosauria</taxon>
        <taxon>Dinosauria</taxon>
        <taxon>Saurischia</taxon>
        <taxon>Theropoda</taxon>
        <taxon>Coelurosauria</taxon>
        <taxon>Aves</taxon>
        <taxon>Neognathae</taxon>
        <taxon>Galloanserae</taxon>
        <taxon>Anseriformes</taxon>
        <taxon>Anatidae</taxon>
        <taxon>Aythyinae</taxon>
        <taxon>Aythya</taxon>
    </lineage>
</organism>
<dbReference type="InterPro" id="IPR001811">
    <property type="entry name" value="Chemokine_IL8-like_dom"/>
</dbReference>
<feature type="chain" id="PRO_5027142642" description="C-C motif chemokine" evidence="10">
    <location>
        <begin position="23"/>
        <end position="93"/>
    </location>
</feature>
<feature type="signal peptide" evidence="10">
    <location>
        <begin position="1"/>
        <end position="22"/>
    </location>
</feature>
<dbReference type="InterPro" id="IPR036048">
    <property type="entry name" value="Interleukin_8-like_sf"/>
</dbReference>
<name>A0A6J3DIY3_AYTFU</name>
<comment type="function">
    <text evidence="9">Chemokine, which displays chemotactic activity for T lymphocytes, preferentially Th2 cells, but not monocytes or granulocytes. Therefore plays an important role in a wide range of inflammatory and immunological processes. Acts by binding to CCR4 at T-cell surface. Mediates GM-CSF/CSF2-driven pain and inflammation. In the brain, required to maintain the typical, highly branched morphology of hippocampal microglia under homeostatic conditions. May be important for the appropriate adaptation of microglial morphology and synaptic plasticity to acute lipopolysaccharide (LPS)-induced neuroinflammation. Plays a role in wound healing, mainly by inducing fibroblast migration into the wound.</text>
</comment>
<dbReference type="InterPro" id="IPR039809">
    <property type="entry name" value="Chemokine_b/g/d"/>
</dbReference>
<dbReference type="PANTHER" id="PTHR12015:SF111">
    <property type="entry name" value="C-C MOTIF CHEMOKINE 17"/>
    <property type="match status" value="1"/>
</dbReference>
<dbReference type="Pfam" id="PF00048">
    <property type="entry name" value="IL8"/>
    <property type="match status" value="1"/>
</dbReference>
<dbReference type="GeneID" id="116493892"/>
<keyword evidence="12" id="KW-1185">Reference proteome</keyword>
<dbReference type="Gene3D" id="2.40.50.40">
    <property type="match status" value="1"/>
</dbReference>
<keyword evidence="6 10" id="KW-0732">Signal</keyword>
<evidence type="ECO:0000256" key="5">
    <source>
        <dbReference type="ARBA" id="ARBA00022525"/>
    </source>
</evidence>
<dbReference type="GO" id="GO:0006954">
    <property type="term" value="P:inflammatory response"/>
    <property type="evidence" value="ECO:0007669"/>
    <property type="project" value="UniProtKB-KW"/>
</dbReference>
<feature type="domain" description="Chemokine interleukin-8-like" evidence="11">
    <location>
        <begin position="27"/>
        <end position="85"/>
    </location>
</feature>
<dbReference type="InterPro" id="IPR000827">
    <property type="entry name" value="Chemokine_CC_CS"/>
</dbReference>
<keyword evidence="3 10" id="KW-0145">Chemotaxis</keyword>
<dbReference type="KEGG" id="aful:116493892"/>
<dbReference type="AlphaFoldDB" id="A0A6J3DIY3"/>
<dbReference type="GO" id="GO:0008009">
    <property type="term" value="F:chemokine activity"/>
    <property type="evidence" value="ECO:0007669"/>
    <property type="project" value="InterPro"/>
</dbReference>
<dbReference type="SMART" id="SM00199">
    <property type="entry name" value="SCY"/>
    <property type="match status" value="1"/>
</dbReference>
<evidence type="ECO:0000313" key="12">
    <source>
        <dbReference type="Proteomes" id="UP000504639"/>
    </source>
</evidence>
<dbReference type="CDD" id="cd00272">
    <property type="entry name" value="Chemokine_CC"/>
    <property type="match status" value="1"/>
</dbReference>
<keyword evidence="4 10" id="KW-0202">Cytokine</keyword>
<reference evidence="13" key="1">
    <citation type="submission" date="2025-08" db="UniProtKB">
        <authorList>
            <consortium name="RefSeq"/>
        </authorList>
    </citation>
    <scope>IDENTIFICATION</scope>
    <source>
        <tissue evidence="13">Lung</tissue>
    </source>
</reference>
<dbReference type="GO" id="GO:0006955">
    <property type="term" value="P:immune response"/>
    <property type="evidence" value="ECO:0007669"/>
    <property type="project" value="InterPro"/>
</dbReference>
<protein>
    <recommendedName>
        <fullName evidence="10">C-C motif chemokine</fullName>
    </recommendedName>
</protein>
<proteinExistence type="inferred from homology"/>
<evidence type="ECO:0000256" key="7">
    <source>
        <dbReference type="ARBA" id="ARBA00023157"/>
    </source>
</evidence>
<dbReference type="PROSITE" id="PS00472">
    <property type="entry name" value="SMALL_CYTOKINES_CC"/>
    <property type="match status" value="1"/>
</dbReference>
<evidence type="ECO:0000256" key="3">
    <source>
        <dbReference type="ARBA" id="ARBA00022500"/>
    </source>
</evidence>
<evidence type="ECO:0000256" key="10">
    <source>
        <dbReference type="RuleBase" id="RU361150"/>
    </source>
</evidence>
<keyword evidence="5 10" id="KW-0964">Secreted</keyword>
<dbReference type="SUPFAM" id="SSF54117">
    <property type="entry name" value="Interleukin 8-like chemokines"/>
    <property type="match status" value="1"/>
</dbReference>
<evidence type="ECO:0000256" key="2">
    <source>
        <dbReference type="ARBA" id="ARBA00010868"/>
    </source>
</evidence>
<dbReference type="RefSeq" id="XP_032051416.1">
    <property type="nucleotide sequence ID" value="XM_032195525.1"/>
</dbReference>
<comment type="similarity">
    <text evidence="2 10">Belongs to the intercrine beta (chemokine CC) family.</text>
</comment>
<sequence length="93" mass="10747">MLSTRPVLLLLLLLTFSQHCATAPYSPAECCFEYLKSPLRYDVLKDFYETPTECFYPGIVFKTKNGNKVCAKPKTLWVEKAIEKLRKKRSHTS</sequence>
<evidence type="ECO:0000256" key="4">
    <source>
        <dbReference type="ARBA" id="ARBA00022514"/>
    </source>
</evidence>
<dbReference type="Proteomes" id="UP000504639">
    <property type="component" value="Chromosome 12"/>
</dbReference>
<evidence type="ECO:0000256" key="6">
    <source>
        <dbReference type="ARBA" id="ARBA00022729"/>
    </source>
</evidence>
<evidence type="ECO:0000313" key="13">
    <source>
        <dbReference type="RefSeq" id="XP_032051416.1"/>
    </source>
</evidence>
<evidence type="ECO:0000256" key="8">
    <source>
        <dbReference type="ARBA" id="ARBA00023198"/>
    </source>
</evidence>
<dbReference type="InParanoid" id="A0A6J3DIY3"/>
<comment type="subcellular location">
    <subcellularLocation>
        <location evidence="1 10">Secreted</location>
    </subcellularLocation>
</comment>
<keyword evidence="8" id="KW-0395">Inflammatory response</keyword>